<evidence type="ECO:0000313" key="2">
    <source>
        <dbReference type="Proteomes" id="UP000823749"/>
    </source>
</evidence>
<dbReference type="EMBL" id="JACTNZ010000004">
    <property type="protein sequence ID" value="KAG5552228.1"/>
    <property type="molecule type" value="Genomic_DNA"/>
</dbReference>
<sequence length="69" mass="7970">MKFVDGGDGWVLLRRRSAVKMPRFRARMNGSPMAFGGGLPEPRCLRFLLSFRRPVLPAGRYIWEWLAFA</sequence>
<dbReference type="Proteomes" id="UP000823749">
    <property type="component" value="Chromosome 4"/>
</dbReference>
<organism evidence="1 2">
    <name type="scientific">Rhododendron griersonianum</name>
    <dbReference type="NCBI Taxonomy" id="479676"/>
    <lineage>
        <taxon>Eukaryota</taxon>
        <taxon>Viridiplantae</taxon>
        <taxon>Streptophyta</taxon>
        <taxon>Embryophyta</taxon>
        <taxon>Tracheophyta</taxon>
        <taxon>Spermatophyta</taxon>
        <taxon>Magnoliopsida</taxon>
        <taxon>eudicotyledons</taxon>
        <taxon>Gunneridae</taxon>
        <taxon>Pentapetalae</taxon>
        <taxon>asterids</taxon>
        <taxon>Ericales</taxon>
        <taxon>Ericaceae</taxon>
        <taxon>Ericoideae</taxon>
        <taxon>Rhodoreae</taxon>
        <taxon>Rhododendron</taxon>
    </lineage>
</organism>
<proteinExistence type="predicted"/>
<reference evidence="1" key="1">
    <citation type="submission" date="2020-08" db="EMBL/GenBank/DDBJ databases">
        <title>Plant Genome Project.</title>
        <authorList>
            <person name="Zhang R.-G."/>
        </authorList>
    </citation>
    <scope>NUCLEOTIDE SEQUENCE</scope>
    <source>
        <strain evidence="1">WSP0</strain>
        <tissue evidence="1">Leaf</tissue>
    </source>
</reference>
<comment type="caution">
    <text evidence="1">The sequence shown here is derived from an EMBL/GenBank/DDBJ whole genome shotgun (WGS) entry which is preliminary data.</text>
</comment>
<keyword evidence="2" id="KW-1185">Reference proteome</keyword>
<dbReference type="AlphaFoldDB" id="A0AAV6KIZ3"/>
<gene>
    <name evidence="1" type="ORF">RHGRI_010343</name>
</gene>
<evidence type="ECO:0000313" key="1">
    <source>
        <dbReference type="EMBL" id="KAG5552228.1"/>
    </source>
</evidence>
<name>A0AAV6KIZ3_9ERIC</name>
<accession>A0AAV6KIZ3</accession>
<protein>
    <submittedName>
        <fullName evidence="1">Uncharacterized protein</fullName>
    </submittedName>
</protein>